<dbReference type="Gene3D" id="2.160.20.10">
    <property type="entry name" value="Single-stranded right-handed beta-helix, Pectin lyase-like"/>
    <property type="match status" value="1"/>
</dbReference>
<accession>A0ABR3S8F7</accession>
<evidence type="ECO:0000313" key="5">
    <source>
        <dbReference type="Proteomes" id="UP001521785"/>
    </source>
</evidence>
<evidence type="ECO:0000256" key="3">
    <source>
        <dbReference type="SAM" id="SignalP"/>
    </source>
</evidence>
<feature type="signal peptide" evidence="3">
    <location>
        <begin position="1"/>
        <end position="16"/>
    </location>
</feature>
<dbReference type="Proteomes" id="UP001521785">
    <property type="component" value="Unassembled WGS sequence"/>
</dbReference>
<comment type="subcellular location">
    <subcellularLocation>
        <location evidence="1">Secreted</location>
    </subcellularLocation>
</comment>
<dbReference type="InterPro" id="IPR012334">
    <property type="entry name" value="Pectin_lyas_fold"/>
</dbReference>
<keyword evidence="2" id="KW-0964">Secreted</keyword>
<evidence type="ECO:0000256" key="2">
    <source>
        <dbReference type="ARBA" id="ARBA00022525"/>
    </source>
</evidence>
<comment type="caution">
    <text evidence="4">The sequence shown here is derived from an EMBL/GenBank/DDBJ whole genome shotgun (WGS) entry which is preliminary data.</text>
</comment>
<feature type="chain" id="PRO_5046027805" description="Pectate lyase superfamily protein domain-containing protein" evidence="3">
    <location>
        <begin position="17"/>
        <end position="194"/>
    </location>
</feature>
<dbReference type="PANTHER" id="PTHR31736">
    <property type="match status" value="1"/>
</dbReference>
<evidence type="ECO:0000313" key="4">
    <source>
        <dbReference type="EMBL" id="KAL1612969.1"/>
    </source>
</evidence>
<name>A0ABR3S8F7_9PLEO</name>
<protein>
    <recommendedName>
        <fullName evidence="6">Pectate lyase superfamily protein domain-containing protein</fullName>
    </recommendedName>
</protein>
<dbReference type="InterPro" id="IPR011050">
    <property type="entry name" value="Pectin_lyase_fold/virulence"/>
</dbReference>
<dbReference type="EMBL" id="JAKJXO020000001">
    <property type="protein sequence ID" value="KAL1612969.1"/>
    <property type="molecule type" value="Genomic_DNA"/>
</dbReference>
<sequence>MNTIFLFLGIASVSTAVVDPDPPAPWLPEYGGEYPPYLYDRNNIIPKSKTCEVKSGNPNGDDTPAILEAFNECKKDGHILFTNTTYYVGQAMTTTGLKNVDIELQGTMEWSKDIGYWLNNSLPIGFQNQSTAWLLGGDNIHLYGHGYGTLFGNGDVWYVLNNGTSNLQGRPHAISIHNTTNSLIEGLRFIQSQM</sequence>
<reference evidence="4 5" key="1">
    <citation type="submission" date="2024-02" db="EMBL/GenBank/DDBJ databases">
        <title>De novo assembly and annotation of 12 fungi associated with fruit tree decline syndrome in Ontario, Canada.</title>
        <authorList>
            <person name="Sulman M."/>
            <person name="Ellouze W."/>
            <person name="Ilyukhin E."/>
        </authorList>
    </citation>
    <scope>NUCLEOTIDE SEQUENCE [LARGE SCALE GENOMIC DNA]</scope>
    <source>
        <strain evidence="4 5">M42-189</strain>
    </source>
</reference>
<keyword evidence="5" id="KW-1185">Reference proteome</keyword>
<dbReference type="PANTHER" id="PTHR31736:SF8">
    <property type="entry name" value="PUTATIVE (AFU_ORTHOLOGUE AFUA_7G06410)-RELATED"/>
    <property type="match status" value="1"/>
</dbReference>
<proteinExistence type="predicted"/>
<organism evidence="4 5">
    <name type="scientific">Paraconiothyrium brasiliense</name>
    <dbReference type="NCBI Taxonomy" id="300254"/>
    <lineage>
        <taxon>Eukaryota</taxon>
        <taxon>Fungi</taxon>
        <taxon>Dikarya</taxon>
        <taxon>Ascomycota</taxon>
        <taxon>Pezizomycotina</taxon>
        <taxon>Dothideomycetes</taxon>
        <taxon>Pleosporomycetidae</taxon>
        <taxon>Pleosporales</taxon>
        <taxon>Massarineae</taxon>
        <taxon>Didymosphaeriaceae</taxon>
        <taxon>Paraconiothyrium</taxon>
    </lineage>
</organism>
<keyword evidence="3" id="KW-0732">Signal</keyword>
<evidence type="ECO:0000256" key="1">
    <source>
        <dbReference type="ARBA" id="ARBA00004613"/>
    </source>
</evidence>
<gene>
    <name evidence="4" type="ORF">SLS60_001200</name>
</gene>
<evidence type="ECO:0008006" key="6">
    <source>
        <dbReference type="Google" id="ProtNLM"/>
    </source>
</evidence>
<dbReference type="SUPFAM" id="SSF51126">
    <property type="entry name" value="Pectin lyase-like"/>
    <property type="match status" value="1"/>
</dbReference>